<dbReference type="Proteomes" id="UP000694851">
    <property type="component" value="Unplaced"/>
</dbReference>
<dbReference type="RefSeq" id="XP_019497368.1">
    <property type="nucleotide sequence ID" value="XM_019641823.1"/>
</dbReference>
<reference evidence="6 7" key="1">
    <citation type="submission" date="2025-04" db="UniProtKB">
        <authorList>
            <consortium name="RefSeq"/>
        </authorList>
    </citation>
    <scope>IDENTIFICATION</scope>
    <source>
        <tissue evidence="6 7">Muscle</tissue>
    </source>
</reference>
<evidence type="ECO:0000256" key="1">
    <source>
        <dbReference type="ARBA" id="ARBA00022999"/>
    </source>
</evidence>
<dbReference type="Gene3D" id="3.30.505.10">
    <property type="entry name" value="SH2 domain"/>
    <property type="match status" value="1"/>
</dbReference>
<evidence type="ECO:0000313" key="6">
    <source>
        <dbReference type="RefSeq" id="XP_019497367.1"/>
    </source>
</evidence>
<dbReference type="OrthoDB" id="67310at2759"/>
<dbReference type="InterPro" id="IPR036860">
    <property type="entry name" value="SH2_dom_sf"/>
</dbReference>
<dbReference type="PANTHER" id="PTHR14388:SF3">
    <property type="entry name" value="HEMATOPOIETIC SH2 DOMAIN-CONTAINING PROTEIN"/>
    <property type="match status" value="1"/>
</dbReference>
<dbReference type="PROSITE" id="PS50001">
    <property type="entry name" value="SH2"/>
    <property type="match status" value="1"/>
</dbReference>
<dbReference type="CTD" id="84941"/>
<feature type="compositionally biased region" description="Pro residues" evidence="3">
    <location>
        <begin position="375"/>
        <end position="384"/>
    </location>
</feature>
<sequence length="384" mass="42530">MWDHTTRSQVERASVLGRYPPQEAMTEAKKLPPPLPPRLDWFVQTQVGQLAQGGIPSWFHGAISRQDAEDLLESQPLGSFLIRVSHTHVGYTLSYKAQSCCRHFMVKLLDDGSFKIPGETRTHASLDALVTFHQQQPVRPHGELLRQPCGQKDPANVDYEDLFLYSNALAEEAASPAHGPSEHQSSSSRPEAAPKEASAKPVLLHRPKERKPSVEMGRVPTEEATSSCPPKLPLEETCHKLWKNLKVLPQTGKRVQQQLKSHLAAVNLSSLRNSRSLEATHNSGAGAGDVARDHNICTNPSMATSLTSPSQPQASRDREDSSRKGSRPASWSEETPKARGWHQVIERALSSQVSKPESRGLTEPQEDWLPEEYRPPPPFAPGYC</sequence>
<dbReference type="Pfam" id="PF00017">
    <property type="entry name" value="SH2"/>
    <property type="match status" value="1"/>
</dbReference>
<evidence type="ECO:0000313" key="7">
    <source>
        <dbReference type="RefSeq" id="XP_019497368.1"/>
    </source>
</evidence>
<dbReference type="GO" id="GO:0005737">
    <property type="term" value="C:cytoplasm"/>
    <property type="evidence" value="ECO:0007669"/>
    <property type="project" value="TreeGrafter"/>
</dbReference>
<evidence type="ECO:0000256" key="3">
    <source>
        <dbReference type="SAM" id="MobiDB-lite"/>
    </source>
</evidence>
<feature type="compositionally biased region" description="Basic and acidic residues" evidence="3">
    <location>
        <begin position="1"/>
        <end position="10"/>
    </location>
</feature>
<dbReference type="PRINTS" id="PR00401">
    <property type="entry name" value="SH2DOMAIN"/>
</dbReference>
<dbReference type="AlphaFoldDB" id="A0A8B7RB23"/>
<dbReference type="GeneID" id="109382383"/>
<name>A0A8B7RB23_HIPAR</name>
<keyword evidence="1 2" id="KW-0727">SH2 domain</keyword>
<dbReference type="RefSeq" id="XP_019497367.1">
    <property type="nucleotide sequence ID" value="XM_019641822.1"/>
</dbReference>
<organism evidence="5 7">
    <name type="scientific">Hipposideros armiger</name>
    <name type="common">Great Himalayan leaf-nosed bat</name>
    <dbReference type="NCBI Taxonomy" id="186990"/>
    <lineage>
        <taxon>Eukaryota</taxon>
        <taxon>Metazoa</taxon>
        <taxon>Chordata</taxon>
        <taxon>Craniata</taxon>
        <taxon>Vertebrata</taxon>
        <taxon>Euteleostomi</taxon>
        <taxon>Mammalia</taxon>
        <taxon>Eutheria</taxon>
        <taxon>Laurasiatheria</taxon>
        <taxon>Chiroptera</taxon>
        <taxon>Yinpterochiroptera</taxon>
        <taxon>Rhinolophoidea</taxon>
        <taxon>Hipposideridae</taxon>
        <taxon>Hipposideros</taxon>
    </lineage>
</organism>
<feature type="region of interest" description="Disordered" evidence="3">
    <location>
        <begin position="1"/>
        <end position="31"/>
    </location>
</feature>
<protein>
    <submittedName>
        <fullName evidence="6 7">Hematopoietic SH2 domain-containing protein isoform X1</fullName>
    </submittedName>
</protein>
<dbReference type="InterPro" id="IPR000980">
    <property type="entry name" value="SH2"/>
</dbReference>
<evidence type="ECO:0000256" key="2">
    <source>
        <dbReference type="PROSITE-ProRule" id="PRU00191"/>
    </source>
</evidence>
<proteinExistence type="predicted"/>
<evidence type="ECO:0000313" key="5">
    <source>
        <dbReference type="Proteomes" id="UP000694851"/>
    </source>
</evidence>
<evidence type="ECO:0000259" key="4">
    <source>
        <dbReference type="PROSITE" id="PS50001"/>
    </source>
</evidence>
<feature type="compositionally biased region" description="Polar residues" evidence="3">
    <location>
        <begin position="296"/>
        <end position="314"/>
    </location>
</feature>
<accession>A0A8B7RB23</accession>
<dbReference type="KEGG" id="hai:109382383"/>
<feature type="region of interest" description="Disordered" evidence="3">
    <location>
        <begin position="279"/>
        <end position="384"/>
    </location>
</feature>
<feature type="domain" description="SH2" evidence="4">
    <location>
        <begin position="58"/>
        <end position="149"/>
    </location>
</feature>
<feature type="region of interest" description="Disordered" evidence="3">
    <location>
        <begin position="173"/>
        <end position="230"/>
    </location>
</feature>
<dbReference type="PANTHER" id="PTHR14388">
    <property type="entry name" value="T CELL-SPECIFIC ADAPTER PROTEIN TSAD"/>
    <property type="match status" value="1"/>
</dbReference>
<dbReference type="SUPFAM" id="SSF55550">
    <property type="entry name" value="SH2 domain"/>
    <property type="match status" value="1"/>
</dbReference>
<dbReference type="SMART" id="SM00252">
    <property type="entry name" value="SH2"/>
    <property type="match status" value="1"/>
</dbReference>
<dbReference type="FunFam" id="3.30.505.10:FF:000059">
    <property type="entry name" value="hematopoietic SH2 domain-containing protein"/>
    <property type="match status" value="1"/>
</dbReference>
<keyword evidence="5" id="KW-1185">Reference proteome</keyword>
<gene>
    <name evidence="6 7" type="primary">HSH2D</name>
</gene>